<dbReference type="SUPFAM" id="SSF109604">
    <property type="entry name" value="HD-domain/PDEase-like"/>
    <property type="match status" value="1"/>
</dbReference>
<gene>
    <name evidence="1" type="ORF">I6N95_01140</name>
</gene>
<reference evidence="1" key="1">
    <citation type="submission" date="2020-12" db="EMBL/GenBank/DDBJ databases">
        <title>Vagococcus allomyrinae sp. nov. and Enterococcus lavae sp. nov., isolated from the larvae of Allomyrina dichotoma.</title>
        <authorList>
            <person name="Lee S.D."/>
        </authorList>
    </citation>
    <scope>NUCLEOTIDE SEQUENCE</scope>
    <source>
        <strain evidence="1">BWB3-3</strain>
    </source>
</reference>
<protein>
    <submittedName>
        <fullName evidence="1">GTP pyrophosphokinase</fullName>
    </submittedName>
</protein>
<name>A0A940P4J6_9ENTE</name>
<dbReference type="AlphaFoldDB" id="A0A940P4J6"/>
<proteinExistence type="predicted"/>
<dbReference type="EMBL" id="JAEEGA010000001">
    <property type="protein sequence ID" value="MBP1039601.1"/>
    <property type="molecule type" value="Genomic_DNA"/>
</dbReference>
<keyword evidence="2" id="KW-1185">Reference proteome</keyword>
<evidence type="ECO:0000313" key="2">
    <source>
        <dbReference type="Proteomes" id="UP000674938"/>
    </source>
</evidence>
<organism evidence="1 2">
    <name type="scientific">Vagococcus allomyrinae</name>
    <dbReference type="NCBI Taxonomy" id="2794353"/>
    <lineage>
        <taxon>Bacteria</taxon>
        <taxon>Bacillati</taxon>
        <taxon>Bacillota</taxon>
        <taxon>Bacilli</taxon>
        <taxon>Lactobacillales</taxon>
        <taxon>Enterococcaceae</taxon>
        <taxon>Vagococcus</taxon>
    </lineage>
</organism>
<dbReference type="Gene3D" id="1.10.3210.10">
    <property type="entry name" value="Hypothetical protein af1432"/>
    <property type="match status" value="1"/>
</dbReference>
<comment type="caution">
    <text evidence="1">The sequence shown here is derived from an EMBL/GenBank/DDBJ whole genome shotgun (WGS) entry which is preliminary data.</text>
</comment>
<sequence length="140" mass="15663">MSDICTLALRIAKKAHYGQVDKGGIEYIQHPIYVANQMETDEEKAVALLHDVIEASNYGVNDLRKSGFPETVVQAVDLLTKRPEVAYADYLALIKENPLAKAVKLAELKHNTDLSRISEIGLADFERIEAYQQAIDYLNT</sequence>
<dbReference type="Proteomes" id="UP000674938">
    <property type="component" value="Unassembled WGS sequence"/>
</dbReference>
<evidence type="ECO:0000313" key="1">
    <source>
        <dbReference type="EMBL" id="MBP1039601.1"/>
    </source>
</evidence>
<accession>A0A940P4J6</accession>